<dbReference type="InterPro" id="IPR053154">
    <property type="entry name" value="c-di-AMP_regulator"/>
</dbReference>
<name>A0A9D1AND4_9FIRM</name>
<accession>A0A9D1AND4</accession>
<dbReference type="Gene3D" id="2.170.120.30">
    <property type="match status" value="2"/>
</dbReference>
<proteinExistence type="predicted"/>
<reference evidence="1" key="1">
    <citation type="submission" date="2020-10" db="EMBL/GenBank/DDBJ databases">
        <authorList>
            <person name="Gilroy R."/>
        </authorList>
    </citation>
    <scope>NUCLEOTIDE SEQUENCE</scope>
    <source>
        <strain evidence="1">ChiSxjej1B13-7958</strain>
    </source>
</reference>
<dbReference type="PANTHER" id="PTHR37804:SF1">
    <property type="entry name" value="CDAA REGULATORY PROTEIN CDAR"/>
    <property type="match status" value="1"/>
</dbReference>
<comment type="caution">
    <text evidence="1">The sequence shown here is derived from an EMBL/GenBank/DDBJ whole genome shotgun (WGS) entry which is preliminary data.</text>
</comment>
<evidence type="ECO:0000313" key="2">
    <source>
        <dbReference type="Proteomes" id="UP000824242"/>
    </source>
</evidence>
<reference evidence="1" key="2">
    <citation type="journal article" date="2021" name="PeerJ">
        <title>Extensive microbial diversity within the chicken gut microbiome revealed by metagenomics and culture.</title>
        <authorList>
            <person name="Gilroy R."/>
            <person name="Ravi A."/>
            <person name="Getino M."/>
            <person name="Pursley I."/>
            <person name="Horton D.L."/>
            <person name="Alikhan N.F."/>
            <person name="Baker D."/>
            <person name="Gharbi K."/>
            <person name="Hall N."/>
            <person name="Watson M."/>
            <person name="Adriaenssens E.M."/>
            <person name="Foster-Nyarko E."/>
            <person name="Jarju S."/>
            <person name="Secka A."/>
            <person name="Antonio M."/>
            <person name="Oren A."/>
            <person name="Chaudhuri R.R."/>
            <person name="La Ragione R."/>
            <person name="Hildebrand F."/>
            <person name="Pallen M.J."/>
        </authorList>
    </citation>
    <scope>NUCLEOTIDE SEQUENCE</scope>
    <source>
        <strain evidence="1">ChiSxjej1B13-7958</strain>
    </source>
</reference>
<evidence type="ECO:0008006" key="3">
    <source>
        <dbReference type="Google" id="ProtNLM"/>
    </source>
</evidence>
<protein>
    <recommendedName>
        <fullName evidence="3">YbbR-like protein</fullName>
    </recommendedName>
</protein>
<dbReference type="PANTHER" id="PTHR37804">
    <property type="entry name" value="CDAA REGULATORY PROTEIN CDAR"/>
    <property type="match status" value="1"/>
</dbReference>
<dbReference type="EMBL" id="DVGZ01000068">
    <property type="protein sequence ID" value="HIR47287.1"/>
    <property type="molecule type" value="Genomic_DNA"/>
</dbReference>
<sequence>MSDKKKAPEKKRFSIGALFYNNKFVAVFSLLSALVLWFSMAFTNTEEFPVPIYDVPVTIKIPEAAQADGLKCFSPQTLKVTVYIKGNSLSVHNVTADDIGLETQITETVSGAKTYLATIASSKKGYVTDYEIDRIEPSIVQLTLDYSEEKSFVIGTGGVSASAAKGHFVGSVAAAPESVTISGPKSVVDSISAVTVGEKDLGELDQTARYTADLILLDANGNTLSKDKYDQLSLSVQSADITVPVLVRRTVPFTANFTNAPSGLKLDSSFVTLSPSTVELAGTAEDFESYKSIQLDPIDFSQISPSTNVFDIPVSLPSSFRNLQQITQVTVRLNLSGYTTKTITARNFKVNNLGHEYEASVTTSSLDIVVVGPEEELANLTESNLVVQVDMSQNNGFTGHTEMPATVSISGSTKCWAYGSYKVNLSVEER</sequence>
<evidence type="ECO:0000313" key="1">
    <source>
        <dbReference type="EMBL" id="HIR47287.1"/>
    </source>
</evidence>
<gene>
    <name evidence="1" type="ORF">IAB89_06460</name>
</gene>
<dbReference type="InterPro" id="IPR012505">
    <property type="entry name" value="YbbR"/>
</dbReference>
<dbReference type="Pfam" id="PF07949">
    <property type="entry name" value="YbbR"/>
    <property type="match status" value="2"/>
</dbReference>
<organism evidence="1 2">
    <name type="scientific">Candidatus Caccousia avicola</name>
    <dbReference type="NCBI Taxonomy" id="2840721"/>
    <lineage>
        <taxon>Bacteria</taxon>
        <taxon>Bacillati</taxon>
        <taxon>Bacillota</taxon>
        <taxon>Clostridia</taxon>
        <taxon>Eubacteriales</taxon>
        <taxon>Oscillospiraceae</taxon>
        <taxon>Oscillospiraceae incertae sedis</taxon>
        <taxon>Candidatus Caccousia</taxon>
    </lineage>
</organism>
<dbReference type="AlphaFoldDB" id="A0A9D1AND4"/>
<dbReference type="Gene3D" id="2.170.120.40">
    <property type="entry name" value="YbbR-like domain"/>
    <property type="match status" value="2"/>
</dbReference>
<dbReference type="Proteomes" id="UP000824242">
    <property type="component" value="Unassembled WGS sequence"/>
</dbReference>